<feature type="transmembrane region" description="Helical" evidence="2">
    <location>
        <begin position="78"/>
        <end position="97"/>
    </location>
</feature>
<keyword evidence="5" id="KW-1185">Reference proteome</keyword>
<dbReference type="SUPFAM" id="SSF48317">
    <property type="entry name" value="Acid phosphatase/Vanadium-dependent haloperoxidase"/>
    <property type="match status" value="1"/>
</dbReference>
<feature type="transmembrane region" description="Helical" evidence="2">
    <location>
        <begin position="104"/>
        <end position="125"/>
    </location>
</feature>
<keyword evidence="2" id="KW-1133">Transmembrane helix</keyword>
<reference evidence="4 5" key="1">
    <citation type="journal article" date="2019" name="Int. J. Syst. Evol. Microbiol.">
        <title>The Global Catalogue of Microorganisms (GCM) 10K type strain sequencing project: providing services to taxonomists for standard genome sequencing and annotation.</title>
        <authorList>
            <consortium name="The Broad Institute Genomics Platform"/>
            <consortium name="The Broad Institute Genome Sequencing Center for Infectious Disease"/>
            <person name="Wu L."/>
            <person name="Ma J."/>
        </authorList>
    </citation>
    <scope>NUCLEOTIDE SEQUENCE [LARGE SCALE GENOMIC DNA]</scope>
    <source>
        <strain evidence="4 5">JCM 16013</strain>
    </source>
</reference>
<comment type="caution">
    <text evidence="4">The sequence shown here is derived from an EMBL/GenBank/DDBJ whole genome shotgun (WGS) entry which is preliminary data.</text>
</comment>
<evidence type="ECO:0000256" key="2">
    <source>
        <dbReference type="SAM" id="Phobius"/>
    </source>
</evidence>
<sequence>MTARASLRRRVHERFGARLGLTLFVAVPAAALAGLIAVAVESAWDPFRELDRRTATALHDHAAGHPLVIKTLIRVSEVGGPTPFRVLIAVVAVFLWIRGARRLALWAASTMVAGAVLDIGLKTLVDRARPHLPNPFAHAPGASFPSGHALTSALACGILVLLLLPLVGRAGTVVVWTVAAVVVFAVGYSRVALGVHWVTDVVGAWLLAVALLAATVSAFQTWRVEHGLRPARPATEGVEPEEPEEILPSDRPGGGE</sequence>
<dbReference type="SMART" id="SM00014">
    <property type="entry name" value="acidPPc"/>
    <property type="match status" value="1"/>
</dbReference>
<dbReference type="Gene3D" id="1.20.144.10">
    <property type="entry name" value="Phosphatidic acid phosphatase type 2/haloperoxidase"/>
    <property type="match status" value="1"/>
</dbReference>
<dbReference type="EMBL" id="BAAAQM010000038">
    <property type="protein sequence ID" value="GAA1987102.1"/>
    <property type="molecule type" value="Genomic_DNA"/>
</dbReference>
<keyword evidence="2" id="KW-0472">Membrane</keyword>
<feature type="domain" description="Phosphatidic acid phosphatase type 2/haloperoxidase" evidence="3">
    <location>
        <begin position="103"/>
        <end position="216"/>
    </location>
</feature>
<dbReference type="Pfam" id="PF01569">
    <property type="entry name" value="PAP2"/>
    <property type="match status" value="1"/>
</dbReference>
<feature type="region of interest" description="Disordered" evidence="1">
    <location>
        <begin position="231"/>
        <end position="256"/>
    </location>
</feature>
<name>A0ABN2SI28_9ACTN</name>
<proteinExistence type="predicted"/>
<feature type="transmembrane region" description="Helical" evidence="2">
    <location>
        <begin position="203"/>
        <end position="222"/>
    </location>
</feature>
<evidence type="ECO:0000256" key="1">
    <source>
        <dbReference type="SAM" id="MobiDB-lite"/>
    </source>
</evidence>
<dbReference type="CDD" id="cd03392">
    <property type="entry name" value="PAP2_like_2"/>
    <property type="match status" value="1"/>
</dbReference>
<dbReference type="InterPro" id="IPR000326">
    <property type="entry name" value="PAP2/HPO"/>
</dbReference>
<keyword evidence="2" id="KW-0812">Transmembrane</keyword>
<dbReference type="RefSeq" id="WP_344660287.1">
    <property type="nucleotide sequence ID" value="NZ_BAAAQM010000038.1"/>
</dbReference>
<feature type="transmembrane region" description="Helical" evidence="2">
    <location>
        <begin position="145"/>
        <end position="166"/>
    </location>
</feature>
<evidence type="ECO:0000313" key="4">
    <source>
        <dbReference type="EMBL" id="GAA1987102.1"/>
    </source>
</evidence>
<evidence type="ECO:0000313" key="5">
    <source>
        <dbReference type="Proteomes" id="UP001499854"/>
    </source>
</evidence>
<feature type="transmembrane region" description="Helical" evidence="2">
    <location>
        <begin position="21"/>
        <end position="40"/>
    </location>
</feature>
<gene>
    <name evidence="4" type="ORF">GCM10009838_57270</name>
</gene>
<protein>
    <recommendedName>
        <fullName evidence="3">Phosphatidic acid phosphatase type 2/haloperoxidase domain-containing protein</fullName>
    </recommendedName>
</protein>
<dbReference type="PANTHER" id="PTHR14969">
    <property type="entry name" value="SPHINGOSINE-1-PHOSPHATE PHOSPHOHYDROLASE"/>
    <property type="match status" value="1"/>
</dbReference>
<dbReference type="Proteomes" id="UP001499854">
    <property type="component" value="Unassembled WGS sequence"/>
</dbReference>
<evidence type="ECO:0000259" key="3">
    <source>
        <dbReference type="SMART" id="SM00014"/>
    </source>
</evidence>
<feature type="transmembrane region" description="Helical" evidence="2">
    <location>
        <begin position="173"/>
        <end position="191"/>
    </location>
</feature>
<dbReference type="PANTHER" id="PTHR14969:SF13">
    <property type="entry name" value="AT30094P"/>
    <property type="match status" value="1"/>
</dbReference>
<feature type="compositionally biased region" description="Acidic residues" evidence="1">
    <location>
        <begin position="238"/>
        <end position="247"/>
    </location>
</feature>
<accession>A0ABN2SI28</accession>
<dbReference type="InterPro" id="IPR036938">
    <property type="entry name" value="PAP2/HPO_sf"/>
</dbReference>
<organism evidence="4 5">
    <name type="scientific">Catenulispora subtropica</name>
    <dbReference type="NCBI Taxonomy" id="450798"/>
    <lineage>
        <taxon>Bacteria</taxon>
        <taxon>Bacillati</taxon>
        <taxon>Actinomycetota</taxon>
        <taxon>Actinomycetes</taxon>
        <taxon>Catenulisporales</taxon>
        <taxon>Catenulisporaceae</taxon>
        <taxon>Catenulispora</taxon>
    </lineage>
</organism>